<evidence type="ECO:0000313" key="3">
    <source>
        <dbReference type="Proteomes" id="UP001303222"/>
    </source>
</evidence>
<dbReference type="EMBL" id="MU859537">
    <property type="protein sequence ID" value="KAK3946756.1"/>
    <property type="molecule type" value="Genomic_DNA"/>
</dbReference>
<protein>
    <submittedName>
        <fullName evidence="2">Uncharacterized protein</fullName>
    </submittedName>
</protein>
<feature type="region of interest" description="Disordered" evidence="1">
    <location>
        <begin position="215"/>
        <end position="270"/>
    </location>
</feature>
<evidence type="ECO:0000313" key="2">
    <source>
        <dbReference type="EMBL" id="KAK3946756.1"/>
    </source>
</evidence>
<sequence>MTGPVTYSSRGAKRQRTETIASLPATFTNSLLAYAAARDPYINSILAHQHDLQTARERARAINFTHYSQSAWDMLNTKYARLSGSKAYEKAFWVVSDIGDMFDKILKAVKKVGGYESLYETRKSAVETMVEIMVCMVTAPMDEIGHRARNDDCVPSEMEEKLFQMMDYFDGDELAQLDEEGLTDKVRELIAEHKGYYMYERLNEVVEMLEGDYEEEGEVGEDGNDGEVGEEGQEEEEEEEEEEEDEDEDNEEEDDEEEDDEEELWGAKGVDVLRRLDEADARALRSGR</sequence>
<proteinExistence type="predicted"/>
<organism evidence="2 3">
    <name type="scientific">Pseudoneurospora amorphoporcata</name>
    <dbReference type="NCBI Taxonomy" id="241081"/>
    <lineage>
        <taxon>Eukaryota</taxon>
        <taxon>Fungi</taxon>
        <taxon>Dikarya</taxon>
        <taxon>Ascomycota</taxon>
        <taxon>Pezizomycotina</taxon>
        <taxon>Sordariomycetes</taxon>
        <taxon>Sordariomycetidae</taxon>
        <taxon>Sordariales</taxon>
        <taxon>Sordariaceae</taxon>
        <taxon>Pseudoneurospora</taxon>
    </lineage>
</organism>
<dbReference type="Proteomes" id="UP001303222">
    <property type="component" value="Unassembled WGS sequence"/>
</dbReference>
<evidence type="ECO:0000256" key="1">
    <source>
        <dbReference type="SAM" id="MobiDB-lite"/>
    </source>
</evidence>
<reference evidence="2" key="1">
    <citation type="journal article" date="2023" name="Mol. Phylogenet. Evol.">
        <title>Genome-scale phylogeny and comparative genomics of the fungal order Sordariales.</title>
        <authorList>
            <person name="Hensen N."/>
            <person name="Bonometti L."/>
            <person name="Westerberg I."/>
            <person name="Brannstrom I.O."/>
            <person name="Guillou S."/>
            <person name="Cros-Aarteil S."/>
            <person name="Calhoun S."/>
            <person name="Haridas S."/>
            <person name="Kuo A."/>
            <person name="Mondo S."/>
            <person name="Pangilinan J."/>
            <person name="Riley R."/>
            <person name="LaButti K."/>
            <person name="Andreopoulos B."/>
            <person name="Lipzen A."/>
            <person name="Chen C."/>
            <person name="Yan M."/>
            <person name="Daum C."/>
            <person name="Ng V."/>
            <person name="Clum A."/>
            <person name="Steindorff A."/>
            <person name="Ohm R.A."/>
            <person name="Martin F."/>
            <person name="Silar P."/>
            <person name="Natvig D.O."/>
            <person name="Lalanne C."/>
            <person name="Gautier V."/>
            <person name="Ament-Velasquez S.L."/>
            <person name="Kruys A."/>
            <person name="Hutchinson M.I."/>
            <person name="Powell A.J."/>
            <person name="Barry K."/>
            <person name="Miller A.N."/>
            <person name="Grigoriev I.V."/>
            <person name="Debuchy R."/>
            <person name="Gladieux P."/>
            <person name="Hiltunen Thoren M."/>
            <person name="Johannesson H."/>
        </authorList>
    </citation>
    <scope>NUCLEOTIDE SEQUENCE</scope>
    <source>
        <strain evidence="2">CBS 626.80</strain>
    </source>
</reference>
<gene>
    <name evidence="2" type="ORF">QBC32DRAFT_225541</name>
</gene>
<name>A0AAN6NJ33_9PEZI</name>
<dbReference type="AlphaFoldDB" id="A0AAN6NJ33"/>
<feature type="compositionally biased region" description="Acidic residues" evidence="1">
    <location>
        <begin position="215"/>
        <end position="264"/>
    </location>
</feature>
<reference evidence="2" key="2">
    <citation type="submission" date="2023-06" db="EMBL/GenBank/DDBJ databases">
        <authorList>
            <consortium name="Lawrence Berkeley National Laboratory"/>
            <person name="Mondo S.J."/>
            <person name="Hensen N."/>
            <person name="Bonometti L."/>
            <person name="Westerberg I."/>
            <person name="Brannstrom I.O."/>
            <person name="Guillou S."/>
            <person name="Cros-Aarteil S."/>
            <person name="Calhoun S."/>
            <person name="Haridas S."/>
            <person name="Kuo A."/>
            <person name="Pangilinan J."/>
            <person name="Riley R."/>
            <person name="Labutti K."/>
            <person name="Andreopoulos B."/>
            <person name="Lipzen A."/>
            <person name="Chen C."/>
            <person name="Yanf M."/>
            <person name="Daum C."/>
            <person name="Ng V."/>
            <person name="Clum A."/>
            <person name="Steindorff A."/>
            <person name="Ohm R."/>
            <person name="Martin F."/>
            <person name="Silar P."/>
            <person name="Natvig D."/>
            <person name="Lalanne C."/>
            <person name="Gautier V."/>
            <person name="Ament-Velasquez S.L."/>
            <person name="Kruys A."/>
            <person name="Hutchinson M.I."/>
            <person name="Powell A.J."/>
            <person name="Barry K."/>
            <person name="Miller A.N."/>
            <person name="Grigoriev I.V."/>
            <person name="Debuchy R."/>
            <person name="Gladieux P."/>
            <person name="Thoren M.H."/>
            <person name="Johannesson H."/>
        </authorList>
    </citation>
    <scope>NUCLEOTIDE SEQUENCE</scope>
    <source>
        <strain evidence="2">CBS 626.80</strain>
    </source>
</reference>
<accession>A0AAN6NJ33</accession>
<comment type="caution">
    <text evidence="2">The sequence shown here is derived from an EMBL/GenBank/DDBJ whole genome shotgun (WGS) entry which is preliminary data.</text>
</comment>
<keyword evidence="3" id="KW-1185">Reference proteome</keyword>